<organism evidence="1 2">
    <name type="scientific">Aduncisulcus paluster</name>
    <dbReference type="NCBI Taxonomy" id="2918883"/>
    <lineage>
        <taxon>Eukaryota</taxon>
        <taxon>Metamonada</taxon>
        <taxon>Carpediemonas-like organisms</taxon>
        <taxon>Aduncisulcus</taxon>
    </lineage>
</organism>
<protein>
    <submittedName>
        <fullName evidence="1">Uncharacterized protein</fullName>
    </submittedName>
</protein>
<evidence type="ECO:0000313" key="1">
    <source>
        <dbReference type="EMBL" id="GKT36527.1"/>
    </source>
</evidence>
<reference evidence="1" key="1">
    <citation type="submission" date="2022-03" db="EMBL/GenBank/DDBJ databases">
        <title>Draft genome sequence of Aduncisulcus paluster, a free-living microaerophilic Fornicata.</title>
        <authorList>
            <person name="Yuyama I."/>
            <person name="Kume K."/>
            <person name="Tamura T."/>
            <person name="Inagaki Y."/>
            <person name="Hashimoto T."/>
        </authorList>
    </citation>
    <scope>NUCLEOTIDE SEQUENCE</scope>
    <source>
        <strain evidence="1">NY0171</strain>
    </source>
</reference>
<comment type="caution">
    <text evidence="1">The sequence shown here is derived from an EMBL/GenBank/DDBJ whole genome shotgun (WGS) entry which is preliminary data.</text>
</comment>
<sequence length="385" mass="43539">MGCTGSIAANYPILKAVNIELVKCGSSKYVNDAIFPLSAVCTSKPYINASKLERYDQEGMRFSDVCETFHFLKENMLCRGQSALEFSSIRIPILVPSTIHNIYVYHECGMLCPKRCQLVIHMSSGSGVIIPYAVDFKYHGKDDFYCWFSIPVHEKDVIQIDIRVLETWGGDLFNGQAKFYGIQIEGDELTHEEMLKQRAESERLFSERLVEEKITFVTTAKGQNREIATDIKHVPQVGIDCDVLAPLKPSSERLISIDVENTTGKRGDAPCYEVRDLISSSASGKPYFCSCSEIQIKFQPVLTSLSNIYIMTQNEKKDVPLIVELFDSAGTSKKKEVFMLEMLVEDDECHWYQMPIQSSEMAIGSLSLRTEDESERLIFAIQFES</sequence>
<dbReference type="Proteomes" id="UP001057375">
    <property type="component" value="Unassembled WGS sequence"/>
</dbReference>
<gene>
    <name evidence="1" type="ORF">ADUPG1_009478</name>
</gene>
<keyword evidence="2" id="KW-1185">Reference proteome</keyword>
<dbReference type="EMBL" id="BQXS01011246">
    <property type="protein sequence ID" value="GKT36527.1"/>
    <property type="molecule type" value="Genomic_DNA"/>
</dbReference>
<name>A0ABQ5KVP5_9EUKA</name>
<accession>A0ABQ5KVP5</accession>
<evidence type="ECO:0000313" key="2">
    <source>
        <dbReference type="Proteomes" id="UP001057375"/>
    </source>
</evidence>
<proteinExistence type="predicted"/>